<dbReference type="AlphaFoldDB" id="A0A448YFK5"/>
<gene>
    <name evidence="1" type="ORF">BRENAR_LOCUS471</name>
</gene>
<dbReference type="InterPro" id="IPR014752">
    <property type="entry name" value="Arrestin-like_C"/>
</dbReference>
<protein>
    <submittedName>
        <fullName evidence="1">DEKNAAC100340</fullName>
    </submittedName>
</protein>
<keyword evidence="2" id="KW-1185">Reference proteome</keyword>
<evidence type="ECO:0000313" key="1">
    <source>
        <dbReference type="EMBL" id="VEU19735.1"/>
    </source>
</evidence>
<sequence length="456" mass="52205">MGVLDSFRKRYFEPHFELEYHTPTHVFRNDSPNVQGTVTLKVLKPLKNVSCIQVGFHGQIHNYYRHVYLTYGLSMSGAITKVKEHTEDRVLFDEKENLDYDTPVDMLPTDEPIERHFGFSFPSHELLPSSVHKLGGDGDNQGYTSVSYYLYVKVIYKGDIFHTGEIVYTFPVLYQGYSDAYAQDALKSIRTEQTFKAKLKRQIFDSESGGMIPNPIDKPRKLTRGIRQLWNQNYKSDAYVNLAQDVSLLCDFIFNENFNLSMPLDKLLRLRFATPANGNDEFQGKLPTIGSEYVVDGRSTGLGEFVIKELDVQLLHQLAIRTDYFLYRTRILKDLYSVKPKDSGFKIDFKDFQYDSRSNSWYLDVHLSDLMGKTSTIPLIDELVRPVMCSYDLESFLHIVTALRFKLKVGNGEIDQGKTLTFETDVFAVVNYFAPLPAYGEEGSPPPAYPPGTKPL</sequence>
<evidence type="ECO:0000313" key="2">
    <source>
        <dbReference type="Proteomes" id="UP000290900"/>
    </source>
</evidence>
<dbReference type="Gene3D" id="2.60.40.640">
    <property type="match status" value="1"/>
</dbReference>
<name>A0A448YFK5_BRENA</name>
<organism evidence="1 2">
    <name type="scientific">Brettanomyces naardenensis</name>
    <name type="common">Yeast</name>
    <dbReference type="NCBI Taxonomy" id="13370"/>
    <lineage>
        <taxon>Eukaryota</taxon>
        <taxon>Fungi</taxon>
        <taxon>Dikarya</taxon>
        <taxon>Ascomycota</taxon>
        <taxon>Saccharomycotina</taxon>
        <taxon>Pichiomycetes</taxon>
        <taxon>Pichiales</taxon>
        <taxon>Pichiaceae</taxon>
        <taxon>Brettanomyces</taxon>
    </lineage>
</organism>
<dbReference type="OrthoDB" id="3996655at2759"/>
<dbReference type="Proteomes" id="UP000290900">
    <property type="component" value="Unassembled WGS sequence"/>
</dbReference>
<accession>A0A448YFK5</accession>
<dbReference type="InParanoid" id="A0A448YFK5"/>
<proteinExistence type="predicted"/>
<dbReference type="EMBL" id="CAACVR010000001">
    <property type="protein sequence ID" value="VEU19735.1"/>
    <property type="molecule type" value="Genomic_DNA"/>
</dbReference>
<reference evidence="1 2" key="1">
    <citation type="submission" date="2018-12" db="EMBL/GenBank/DDBJ databases">
        <authorList>
            <person name="Tiukova I."/>
            <person name="Dainat J."/>
        </authorList>
    </citation>
    <scope>NUCLEOTIDE SEQUENCE [LARGE SCALE GENOMIC DNA]</scope>
</reference>